<protein>
    <submittedName>
        <fullName evidence="2">Uncharacterized protein</fullName>
    </submittedName>
</protein>
<feature type="signal peptide" evidence="1">
    <location>
        <begin position="1"/>
        <end position="17"/>
    </location>
</feature>
<reference evidence="2 3" key="1">
    <citation type="submission" date="2013-07" db="EMBL/GenBank/DDBJ databases">
        <title>Comparative Genomic and Metabolomic Analysis of Twelve Strains of Pseudoalteromonas luteoviolacea.</title>
        <authorList>
            <person name="Vynne N.G."/>
            <person name="Mansson M."/>
            <person name="Gram L."/>
        </authorList>
    </citation>
    <scope>NUCLEOTIDE SEQUENCE [LARGE SCALE GENOMIC DNA]</scope>
    <source>
        <strain evidence="2 3">CPMOR-1</strain>
    </source>
</reference>
<sequence length="117" mass="13429">MRILSGFLLILSFNSFACELTAEYRSLRSEVTKQIREPYNSCIKSTRAHFYYKAVAKCKEEGRGENIGGGCYHIVGYEQTHDEKELEHCKILKPTIEQSKEHLKLVAKKKGIKKCSN</sequence>
<dbReference type="EMBL" id="AUYC01000073">
    <property type="protein sequence ID" value="KZN58607.1"/>
    <property type="molecule type" value="Genomic_DNA"/>
</dbReference>
<dbReference type="Proteomes" id="UP000076486">
    <property type="component" value="Unassembled WGS sequence"/>
</dbReference>
<dbReference type="PATRIC" id="fig|1365248.3.peg.4745"/>
<evidence type="ECO:0000313" key="3">
    <source>
        <dbReference type="Proteomes" id="UP000076486"/>
    </source>
</evidence>
<evidence type="ECO:0000256" key="1">
    <source>
        <dbReference type="SAM" id="SignalP"/>
    </source>
</evidence>
<feature type="chain" id="PRO_5007829726" evidence="1">
    <location>
        <begin position="18"/>
        <end position="117"/>
    </location>
</feature>
<organism evidence="2 3">
    <name type="scientific">Pseudoalteromonas luteoviolacea CPMOR-1</name>
    <dbReference type="NCBI Taxonomy" id="1365248"/>
    <lineage>
        <taxon>Bacteria</taxon>
        <taxon>Pseudomonadati</taxon>
        <taxon>Pseudomonadota</taxon>
        <taxon>Gammaproteobacteria</taxon>
        <taxon>Alteromonadales</taxon>
        <taxon>Pseudoalteromonadaceae</taxon>
        <taxon>Pseudoalteromonas</taxon>
    </lineage>
</organism>
<evidence type="ECO:0000313" key="2">
    <source>
        <dbReference type="EMBL" id="KZN58607.1"/>
    </source>
</evidence>
<comment type="caution">
    <text evidence="2">The sequence shown here is derived from an EMBL/GenBank/DDBJ whole genome shotgun (WGS) entry which is preliminary data.</text>
</comment>
<keyword evidence="1" id="KW-0732">Signal</keyword>
<dbReference type="RefSeq" id="WP_063369859.1">
    <property type="nucleotide sequence ID" value="NZ_AUYC01000073.1"/>
</dbReference>
<name>A0A161YEL7_9GAMM</name>
<dbReference type="AlphaFoldDB" id="A0A161YEL7"/>
<proteinExistence type="predicted"/>
<accession>A0A161YEL7</accession>
<gene>
    <name evidence="2" type="ORF">N473_04040</name>
</gene>